<name>A0A9X2KZ71_9FLAO</name>
<organism evidence="2 3">
    <name type="scientific">Christiangramia oceanisediminis</name>
    <dbReference type="NCBI Taxonomy" id="2920386"/>
    <lineage>
        <taxon>Bacteria</taxon>
        <taxon>Pseudomonadati</taxon>
        <taxon>Bacteroidota</taxon>
        <taxon>Flavobacteriia</taxon>
        <taxon>Flavobacteriales</taxon>
        <taxon>Flavobacteriaceae</taxon>
        <taxon>Christiangramia</taxon>
    </lineage>
</organism>
<reference evidence="2" key="1">
    <citation type="submission" date="2022-07" db="EMBL/GenBank/DDBJ databases">
        <title>Gramela sediminis sp. nov., isolated from deep-sea sediment of the Indian Ocean.</title>
        <authorList>
            <person name="Shi H."/>
        </authorList>
    </citation>
    <scope>NUCLEOTIDE SEQUENCE</scope>
    <source>
        <strain evidence="2">GC03-9</strain>
    </source>
</reference>
<dbReference type="AlphaFoldDB" id="A0A9X2KZ71"/>
<proteinExistence type="predicted"/>
<sequence>MFKRSIKLLAIIFATSMLLTSCYSYTTVVGNGGQGGEETTRWNHYLVYGLIPVGVSNPSNMNDGAGNYTVHTRQTFLNGVLHAITAGIYTPTTTTVTK</sequence>
<dbReference type="EMBL" id="JANCNS010000003">
    <property type="protein sequence ID" value="MCP9200851.1"/>
    <property type="molecule type" value="Genomic_DNA"/>
</dbReference>
<dbReference type="Proteomes" id="UP001155280">
    <property type="component" value="Unassembled WGS sequence"/>
</dbReference>
<feature type="chain" id="PRO_5040997034" evidence="1">
    <location>
        <begin position="27"/>
        <end position="98"/>
    </location>
</feature>
<keyword evidence="3" id="KW-1185">Reference proteome</keyword>
<evidence type="ECO:0000313" key="2">
    <source>
        <dbReference type="EMBL" id="MCP9200851.1"/>
    </source>
</evidence>
<dbReference type="RefSeq" id="WP_241552521.1">
    <property type="nucleotide sequence ID" value="NZ_JANCNS010000003.1"/>
</dbReference>
<dbReference type="PROSITE" id="PS51257">
    <property type="entry name" value="PROKAR_LIPOPROTEIN"/>
    <property type="match status" value="1"/>
</dbReference>
<dbReference type="InterPro" id="IPR010438">
    <property type="entry name" value="Lambda_Bor"/>
</dbReference>
<feature type="signal peptide" evidence="1">
    <location>
        <begin position="1"/>
        <end position="26"/>
    </location>
</feature>
<evidence type="ECO:0000313" key="3">
    <source>
        <dbReference type="Proteomes" id="UP001155280"/>
    </source>
</evidence>
<accession>A0A9X2KZ71</accession>
<dbReference type="Pfam" id="PF06291">
    <property type="entry name" value="Lambda_Bor"/>
    <property type="match status" value="1"/>
</dbReference>
<comment type="caution">
    <text evidence="2">The sequence shown here is derived from an EMBL/GenBank/DDBJ whole genome shotgun (WGS) entry which is preliminary data.</text>
</comment>
<evidence type="ECO:0000256" key="1">
    <source>
        <dbReference type="SAM" id="SignalP"/>
    </source>
</evidence>
<protein>
    <submittedName>
        <fullName evidence="2">Bor family protein</fullName>
    </submittedName>
</protein>
<keyword evidence="1" id="KW-0732">Signal</keyword>
<gene>
    <name evidence="2" type="ORF">MKO06_13100</name>
</gene>